<dbReference type="HOGENOM" id="CLU_2749330_0_0_9"/>
<dbReference type="Pfam" id="PF01381">
    <property type="entry name" value="HTH_3"/>
    <property type="match status" value="1"/>
</dbReference>
<dbReference type="SUPFAM" id="SSF47413">
    <property type="entry name" value="lambda repressor-like DNA-binding domains"/>
    <property type="match status" value="1"/>
</dbReference>
<gene>
    <name evidence="2" type="ordered locus">Aflv_0682</name>
</gene>
<evidence type="ECO:0000313" key="2">
    <source>
        <dbReference type="EMBL" id="ACJ33062.1"/>
    </source>
</evidence>
<dbReference type="KEGG" id="afl:Aflv_0682"/>
<dbReference type="PROSITE" id="PS50943">
    <property type="entry name" value="HTH_CROC1"/>
    <property type="match status" value="1"/>
</dbReference>
<feature type="domain" description="HTH cro/C1-type" evidence="1">
    <location>
        <begin position="12"/>
        <end position="66"/>
    </location>
</feature>
<dbReference type="InterPro" id="IPR001387">
    <property type="entry name" value="Cro/C1-type_HTH"/>
</dbReference>
<dbReference type="CDD" id="cd00093">
    <property type="entry name" value="HTH_XRE"/>
    <property type="match status" value="1"/>
</dbReference>
<dbReference type="EMBL" id="CP000922">
    <property type="protein sequence ID" value="ACJ33062.1"/>
    <property type="molecule type" value="Genomic_DNA"/>
</dbReference>
<dbReference type="STRING" id="491915.Aflv_0682"/>
<organism evidence="2 3">
    <name type="scientific">Anoxybacillus flavithermus (strain DSM 21510 / WK1)</name>
    <dbReference type="NCBI Taxonomy" id="491915"/>
    <lineage>
        <taxon>Bacteria</taxon>
        <taxon>Bacillati</taxon>
        <taxon>Bacillota</taxon>
        <taxon>Bacilli</taxon>
        <taxon>Bacillales</taxon>
        <taxon>Anoxybacillaceae</taxon>
        <taxon>Anoxybacillus</taxon>
    </lineage>
</organism>
<sequence length="72" mass="8125">MSGGVHMYRNKIAYWAEVKGMKYKVLAKQCGVSIQTFSSWVNNKTQPNLIQAHIIAKALGIEMEKLVEEGKQ</sequence>
<evidence type="ECO:0000259" key="1">
    <source>
        <dbReference type="PROSITE" id="PS50943"/>
    </source>
</evidence>
<reference evidence="2 3" key="1">
    <citation type="journal article" date="2008" name="Genome Biol.">
        <title>Encapsulated in silica: genome, proteome and physiology of the thermophilic bacterium Anoxybacillus flavithermus WK1.</title>
        <authorList>
            <person name="Saw J.H."/>
            <person name="Mountain B.W."/>
            <person name="Feng L."/>
            <person name="Omelchenko M.V."/>
            <person name="Hou S."/>
            <person name="Saito J.A."/>
            <person name="Stott M.B."/>
            <person name="Li D."/>
            <person name="Zhao G."/>
            <person name="Wu J."/>
            <person name="Galperin M.Y."/>
            <person name="Koonin E.V."/>
            <person name="Makarova K.S."/>
            <person name="Wolf Y.I."/>
            <person name="Rigden D.J."/>
            <person name="Dunfield P.F."/>
            <person name="Wang L."/>
            <person name="Alam M."/>
        </authorList>
    </citation>
    <scope>NUCLEOTIDE SEQUENCE [LARGE SCALE GENOMIC DNA]</scope>
    <source>
        <strain evidence="3">DSM 21510 / WK1</strain>
    </source>
</reference>
<accession>B7GIP7</accession>
<dbReference type="Gene3D" id="1.10.260.40">
    <property type="entry name" value="lambda repressor-like DNA-binding domains"/>
    <property type="match status" value="1"/>
</dbReference>
<proteinExistence type="predicted"/>
<dbReference type="Proteomes" id="UP000000742">
    <property type="component" value="Chromosome"/>
</dbReference>
<dbReference type="AlphaFoldDB" id="B7GIP7"/>
<dbReference type="InterPro" id="IPR010982">
    <property type="entry name" value="Lambda_DNA-bd_dom_sf"/>
</dbReference>
<name>B7GIP7_ANOFW</name>
<dbReference type="GO" id="GO:0003677">
    <property type="term" value="F:DNA binding"/>
    <property type="evidence" value="ECO:0007669"/>
    <property type="project" value="InterPro"/>
</dbReference>
<dbReference type="eggNOG" id="COG1476">
    <property type="taxonomic scope" value="Bacteria"/>
</dbReference>
<protein>
    <submittedName>
        <fullName evidence="2">Predicted transcriptional regulator, xre family</fullName>
    </submittedName>
</protein>
<evidence type="ECO:0000313" key="3">
    <source>
        <dbReference type="Proteomes" id="UP000000742"/>
    </source>
</evidence>
<dbReference type="SMART" id="SM00530">
    <property type="entry name" value="HTH_XRE"/>
    <property type="match status" value="1"/>
</dbReference>